<dbReference type="SUPFAM" id="SSF75005">
    <property type="entry name" value="Arabinanase/levansucrase/invertase"/>
    <property type="match status" value="2"/>
</dbReference>
<dbReference type="AlphaFoldDB" id="A0A401LPR1"/>
<dbReference type="PANTHER" id="PTHR43772">
    <property type="entry name" value="ENDO-1,4-BETA-XYLANASE"/>
    <property type="match status" value="1"/>
</dbReference>
<dbReference type="Pfam" id="PF04616">
    <property type="entry name" value="Glyco_hydro_43"/>
    <property type="match status" value="2"/>
</dbReference>
<gene>
    <name evidence="9" type="ORF">KGMB02408_04180</name>
</gene>
<dbReference type="Gene3D" id="2.115.10.20">
    <property type="entry name" value="Glycosyl hydrolase domain, family 43"/>
    <property type="match status" value="2"/>
</dbReference>
<sequence length="687" mass="77610">MNNNINMRLNRINKKVGVIKIGICLVIVLLNSYVLLAQQNSQPSTKEVGYNISAGDMHMRDPFVTVDHKNHCYYIITSRWKDGRGGLFAYMSEDLKNWKEIGFVFQAAPDYLGKDDFWAPDTYEYKGNYYSFLTLSNKEKGILRGTTILKSTTGALGTYKPVLPAEQLNITPGSMQCLDGSLFVEDNGTPWIVFSVEWCGPNVQDKIGEIWAQKLKRDLTGTVGKPHRLFRASDAKWPTKIGDGVLVTDAPFIWKDKVSGNLILTWSSFSPLYSIGQAISKSGKVLGPWEHEEKPVFSNNGGHQMIFEDLQGNLKISFHSPNESKGAKRETLTIMDIKIKDGKFEVLDKNLVSEKNVFDPLVVGGENKMCCKPEKKYTNPVKTTENKDLSIGDPFVYQHNGIYYLTGTTNDSGFDYYTSKDLITWENKGPLYRKPANHIGTSAFWAPEVRYYKGKFYMTYCCYVPEKDMLQTCLAESENPDGPFTDLYTPWFDLGYSIIDADIFVDDDGTPYVYYSKNGMLNGIATGELYAAKLKKDLSGLDGEPIFVSGASQEWEKVRWDVNRCNEGPFVFKRNGTYYMTYSANDTGEGFYGVGVSYAQHPLGPWKKCVDNPLMTTDLSNNISSPGHNSVIEAPDRNLYIVYHRHADAHCKKPNWDRVVCIDRLYFDERGKLKVDGPTNTPQLVGW</sequence>
<feature type="active site" description="Proton donor" evidence="6">
    <location>
        <position position="567"/>
    </location>
</feature>
<evidence type="ECO:0000256" key="5">
    <source>
        <dbReference type="ARBA" id="ARBA00023295"/>
    </source>
</evidence>
<dbReference type="PANTHER" id="PTHR43772:SF2">
    <property type="entry name" value="PUTATIVE (AFU_ORTHOLOGUE AFUA_2G04480)-RELATED"/>
    <property type="match status" value="1"/>
</dbReference>
<dbReference type="RefSeq" id="WP_125039813.1">
    <property type="nucleotide sequence ID" value="NZ_BHWB01000001.1"/>
</dbReference>
<evidence type="ECO:0000256" key="6">
    <source>
        <dbReference type="PIRSR" id="PIRSR606710-1"/>
    </source>
</evidence>
<name>A0A401LPR1_9BACE</name>
<evidence type="ECO:0008006" key="11">
    <source>
        <dbReference type="Google" id="ProtNLM"/>
    </source>
</evidence>
<comment type="similarity">
    <text evidence="1">Belongs to the glycosyl hydrolase 43 family.</text>
</comment>
<keyword evidence="8" id="KW-0472">Membrane</keyword>
<protein>
    <recommendedName>
        <fullName evidence="11">Glycosyl hydrolase family 43</fullName>
    </recommendedName>
</protein>
<keyword evidence="5" id="KW-0326">Glycosidase</keyword>
<keyword evidence="8" id="KW-1133">Transmembrane helix</keyword>
<keyword evidence="8" id="KW-0812">Transmembrane</keyword>
<feature type="active site" description="Proton acceptor" evidence="6">
    <location>
        <position position="393"/>
    </location>
</feature>
<dbReference type="EMBL" id="BHWB01000001">
    <property type="protein sequence ID" value="GCB33473.1"/>
    <property type="molecule type" value="Genomic_DNA"/>
</dbReference>
<accession>A0A401LPR1</accession>
<dbReference type="CDD" id="cd08991">
    <property type="entry name" value="GH43_HoAraf43-like"/>
    <property type="match status" value="1"/>
</dbReference>
<dbReference type="Proteomes" id="UP000288079">
    <property type="component" value="Unassembled WGS sequence"/>
</dbReference>
<evidence type="ECO:0000256" key="3">
    <source>
        <dbReference type="ARBA" id="ARBA00022801"/>
    </source>
</evidence>
<feature type="transmembrane region" description="Helical" evidence="8">
    <location>
        <begin position="16"/>
        <end position="36"/>
    </location>
</feature>
<keyword evidence="3" id="KW-0378">Hydrolase</keyword>
<evidence type="ECO:0000256" key="4">
    <source>
        <dbReference type="ARBA" id="ARBA00023277"/>
    </source>
</evidence>
<keyword evidence="2" id="KW-0858">Xylan degradation</keyword>
<evidence type="ECO:0000256" key="1">
    <source>
        <dbReference type="ARBA" id="ARBA00009865"/>
    </source>
</evidence>
<evidence type="ECO:0000313" key="10">
    <source>
        <dbReference type="Proteomes" id="UP000288079"/>
    </source>
</evidence>
<dbReference type="CDD" id="cd08981">
    <property type="entry name" value="GH43_Bt1873-like"/>
    <property type="match status" value="1"/>
</dbReference>
<dbReference type="InterPro" id="IPR006710">
    <property type="entry name" value="Glyco_hydro_43"/>
</dbReference>
<evidence type="ECO:0000313" key="9">
    <source>
        <dbReference type="EMBL" id="GCB33473.1"/>
    </source>
</evidence>
<keyword evidence="10" id="KW-1185">Reference proteome</keyword>
<dbReference type="InterPro" id="IPR052176">
    <property type="entry name" value="Glycosyl_Hydrlase_43_Enz"/>
</dbReference>
<keyword evidence="2" id="KW-0624">Polysaccharide degradation</keyword>
<evidence type="ECO:0000256" key="2">
    <source>
        <dbReference type="ARBA" id="ARBA00022651"/>
    </source>
</evidence>
<comment type="caution">
    <text evidence="9">The sequence shown here is derived from an EMBL/GenBank/DDBJ whole genome shotgun (WGS) entry which is preliminary data.</text>
</comment>
<reference evidence="9 10" key="1">
    <citation type="submission" date="2018-10" db="EMBL/GenBank/DDBJ databases">
        <title>Draft Genome Sequence of Bacteroides sp. KCTC 15687.</title>
        <authorList>
            <person name="Yu S.Y."/>
            <person name="Kim J.S."/>
            <person name="Oh B.S."/>
            <person name="Park S.H."/>
            <person name="Kang S.W."/>
            <person name="Park J.E."/>
            <person name="Choi S.H."/>
            <person name="Han K.I."/>
            <person name="Lee K.C."/>
            <person name="Eom M.K."/>
            <person name="Suh M.K."/>
            <person name="Lee D.H."/>
            <person name="Yoon H."/>
            <person name="Kim B."/>
            <person name="Yang S.J."/>
            <person name="Lee J.S."/>
            <person name="Lee J.H."/>
        </authorList>
    </citation>
    <scope>NUCLEOTIDE SEQUENCE [LARGE SCALE GENOMIC DNA]</scope>
    <source>
        <strain evidence="9 10">KCTC 15687</strain>
    </source>
</reference>
<keyword evidence="4" id="KW-0119">Carbohydrate metabolism</keyword>
<evidence type="ECO:0000256" key="7">
    <source>
        <dbReference type="PIRSR" id="PIRSR606710-2"/>
    </source>
</evidence>
<dbReference type="GO" id="GO:0045493">
    <property type="term" value="P:xylan catabolic process"/>
    <property type="evidence" value="ECO:0007669"/>
    <property type="project" value="UniProtKB-KW"/>
</dbReference>
<dbReference type="GO" id="GO:0004553">
    <property type="term" value="F:hydrolase activity, hydrolyzing O-glycosyl compounds"/>
    <property type="evidence" value="ECO:0007669"/>
    <property type="project" value="InterPro"/>
</dbReference>
<organism evidence="9 10">
    <name type="scientific">Bacteroides faecalis</name>
    <dbReference type="NCBI Taxonomy" id="2447885"/>
    <lineage>
        <taxon>Bacteria</taxon>
        <taxon>Pseudomonadati</taxon>
        <taxon>Bacteroidota</taxon>
        <taxon>Bacteroidia</taxon>
        <taxon>Bacteroidales</taxon>
        <taxon>Bacteroidaceae</taxon>
        <taxon>Bacteroides</taxon>
    </lineage>
</organism>
<feature type="site" description="Important for catalytic activity, responsible for pKa modulation of the active site Glu and correct orientation of both the proton donor and substrate" evidence="7">
    <location>
        <position position="500"/>
    </location>
</feature>
<evidence type="ECO:0000256" key="8">
    <source>
        <dbReference type="SAM" id="Phobius"/>
    </source>
</evidence>
<dbReference type="InterPro" id="IPR023296">
    <property type="entry name" value="Glyco_hydro_beta-prop_sf"/>
</dbReference>
<proteinExistence type="inferred from homology"/>